<dbReference type="GO" id="GO:0006520">
    <property type="term" value="P:amino acid metabolic process"/>
    <property type="evidence" value="ECO:0007669"/>
    <property type="project" value="InterPro"/>
</dbReference>
<dbReference type="AlphaFoldDB" id="A0A7N0TDP1"/>
<evidence type="ECO:0000313" key="8">
    <source>
        <dbReference type="EnsemblPlants" id="Kaladp0033s0078.1.v1.1.CDS.1"/>
    </source>
</evidence>
<dbReference type="Gene3D" id="1.20.1340.10">
    <property type="entry name" value="dopa decarboxylase, N-terminal domain"/>
    <property type="match status" value="1"/>
</dbReference>
<dbReference type="OMA" id="MARWFER"/>
<dbReference type="Gene3D" id="3.40.640.10">
    <property type="entry name" value="Type I PLP-dependent aspartate aminotransferase-like (Major domain)"/>
    <property type="match status" value="1"/>
</dbReference>
<organism evidence="8 9">
    <name type="scientific">Kalanchoe fedtschenkoi</name>
    <name type="common">Lavender scallops</name>
    <name type="synonym">South American air plant</name>
    <dbReference type="NCBI Taxonomy" id="63787"/>
    <lineage>
        <taxon>Eukaryota</taxon>
        <taxon>Viridiplantae</taxon>
        <taxon>Streptophyta</taxon>
        <taxon>Embryophyta</taxon>
        <taxon>Tracheophyta</taxon>
        <taxon>Spermatophyta</taxon>
        <taxon>Magnoliopsida</taxon>
        <taxon>eudicotyledons</taxon>
        <taxon>Gunneridae</taxon>
        <taxon>Pentapetalae</taxon>
        <taxon>Saxifragales</taxon>
        <taxon>Crassulaceae</taxon>
        <taxon>Kalanchoe</taxon>
    </lineage>
</organism>
<keyword evidence="4 6" id="KW-0663">Pyridoxal phosphate</keyword>
<dbReference type="GO" id="GO:0016831">
    <property type="term" value="F:carboxy-lyase activity"/>
    <property type="evidence" value="ECO:0007669"/>
    <property type="project" value="UniProtKB-KW"/>
</dbReference>
<evidence type="ECO:0008006" key="10">
    <source>
        <dbReference type="Google" id="ProtNLM"/>
    </source>
</evidence>
<dbReference type="InterPro" id="IPR015422">
    <property type="entry name" value="PyrdxlP-dep_Trfase_small"/>
</dbReference>
<accession>A0A7N0TDP1</accession>
<dbReference type="PRINTS" id="PR00800">
    <property type="entry name" value="YHDCRBOXLASE"/>
</dbReference>
<evidence type="ECO:0000256" key="2">
    <source>
        <dbReference type="ARBA" id="ARBA00009533"/>
    </source>
</evidence>
<dbReference type="EnsemblPlants" id="Kaladp0033s0078.1.v1.1">
    <property type="protein sequence ID" value="Kaladp0033s0078.1.v1.1.CDS.1"/>
    <property type="gene ID" value="Kaladp0033s0078.v1.1"/>
</dbReference>
<evidence type="ECO:0000313" key="9">
    <source>
        <dbReference type="Proteomes" id="UP000594263"/>
    </source>
</evidence>
<evidence type="ECO:0000256" key="6">
    <source>
        <dbReference type="PIRSR" id="PIRSR602129-50"/>
    </source>
</evidence>
<dbReference type="GO" id="GO:0005737">
    <property type="term" value="C:cytoplasm"/>
    <property type="evidence" value="ECO:0007669"/>
    <property type="project" value="TreeGrafter"/>
</dbReference>
<dbReference type="CDD" id="cd06450">
    <property type="entry name" value="DOPA_deC_like"/>
    <property type="match status" value="1"/>
</dbReference>
<dbReference type="Pfam" id="PF00282">
    <property type="entry name" value="Pyridoxal_deC"/>
    <property type="match status" value="1"/>
</dbReference>
<dbReference type="Gene3D" id="3.90.1150.10">
    <property type="entry name" value="Aspartate Aminotransferase, domain 1"/>
    <property type="match status" value="1"/>
</dbReference>
<evidence type="ECO:0000256" key="4">
    <source>
        <dbReference type="ARBA" id="ARBA00022898"/>
    </source>
</evidence>
<dbReference type="PANTHER" id="PTHR11999">
    <property type="entry name" value="GROUP II PYRIDOXAL-5-PHOSPHATE DECARBOXYLASE"/>
    <property type="match status" value="1"/>
</dbReference>
<dbReference type="InterPro" id="IPR015421">
    <property type="entry name" value="PyrdxlP-dep_Trfase_major"/>
</dbReference>
<name>A0A7N0TDP1_KALFE</name>
<dbReference type="InterPro" id="IPR010977">
    <property type="entry name" value="Aromatic_deC"/>
</dbReference>
<dbReference type="SUPFAM" id="SSF53383">
    <property type="entry name" value="PLP-dependent transferases"/>
    <property type="match status" value="1"/>
</dbReference>
<dbReference type="Proteomes" id="UP000594263">
    <property type="component" value="Unplaced"/>
</dbReference>
<reference evidence="8" key="1">
    <citation type="submission" date="2021-01" db="UniProtKB">
        <authorList>
            <consortium name="EnsemblPlants"/>
        </authorList>
    </citation>
    <scope>IDENTIFICATION</scope>
</reference>
<keyword evidence="9" id="KW-1185">Reference proteome</keyword>
<proteinExistence type="inferred from homology"/>
<evidence type="ECO:0000256" key="1">
    <source>
        <dbReference type="ARBA" id="ARBA00001933"/>
    </source>
</evidence>
<comment type="cofactor">
    <cofactor evidence="1 6 7">
        <name>pyridoxal 5'-phosphate</name>
        <dbReference type="ChEBI" id="CHEBI:597326"/>
    </cofactor>
</comment>
<comment type="similarity">
    <text evidence="2 7">Belongs to the group II decarboxylase family.</text>
</comment>
<dbReference type="PANTHER" id="PTHR11999:SF169">
    <property type="entry name" value="TYROSINE DECARBOXYLASE 1-LIKE"/>
    <property type="match status" value="1"/>
</dbReference>
<dbReference type="GO" id="GO:0030170">
    <property type="term" value="F:pyridoxal phosphate binding"/>
    <property type="evidence" value="ECO:0007669"/>
    <property type="project" value="InterPro"/>
</dbReference>
<keyword evidence="5 7" id="KW-0456">Lyase</keyword>
<dbReference type="Gramene" id="Kaladp0033s0078.1.v1.1">
    <property type="protein sequence ID" value="Kaladp0033s0078.1.v1.1.CDS.1"/>
    <property type="gene ID" value="Kaladp0033s0078.v1.1"/>
</dbReference>
<sequence>MGSLPSPHDPSNAFNPMDVAELSIESRLVMDFITQYYQTLETRPVQPRVKPGFLTGQLPEKAPFHAESMEEILSDVSEKIVPGLTHWQSPNFHAYFPASSSNAGLLGEMLCSGLSVIGFTWNSSPAATELENVVVDWLADMLNLPPSFRFSGGGGGGGVLQSNTCEAVLCTLAAARDKVLERIGDDKINKLVAYCSDQTHFTLHKGAKLIGIRRANIKSIGTRRENGFGLCPNDLRNAITGDLEAGLVPFYLCGTIGTTALGAVDPIKELGKVAREFDLWFHIDAAYGGSACICPEFRHYLDGVELVDSISMNAHKWLLSNLDCCFLWLQNPKCLIQCLAAEAEFLKGSGEMVDYKDWQISLSRRFRAIKMWMVFRRYGVSNLMEHIRSDVSMAARFEEMVSADDRFEIVFPRKFALVCFKLNTKGSVQHGEDDGEDGLDGDSVLTRELMGRVNSSGKAYLSGVEMGRIFFIRCVIGSSLTEERHVDNLWNLIQEKTQSIMPCRA</sequence>
<evidence type="ECO:0000256" key="3">
    <source>
        <dbReference type="ARBA" id="ARBA00022793"/>
    </source>
</evidence>
<protein>
    <recommendedName>
        <fullName evidence="10">Tyrosine decarboxylase</fullName>
    </recommendedName>
</protein>
<evidence type="ECO:0000256" key="7">
    <source>
        <dbReference type="RuleBase" id="RU000382"/>
    </source>
</evidence>
<feature type="modified residue" description="N6-(pyridoxal phosphate)lysine" evidence="6">
    <location>
        <position position="316"/>
    </location>
</feature>
<dbReference type="GO" id="GO:0019752">
    <property type="term" value="P:carboxylic acid metabolic process"/>
    <property type="evidence" value="ECO:0007669"/>
    <property type="project" value="InterPro"/>
</dbReference>
<dbReference type="InterPro" id="IPR015424">
    <property type="entry name" value="PyrdxlP-dep_Trfase"/>
</dbReference>
<dbReference type="InterPro" id="IPR002129">
    <property type="entry name" value="PyrdxlP-dep_de-COase"/>
</dbReference>
<keyword evidence="3" id="KW-0210">Decarboxylase</keyword>
<evidence type="ECO:0000256" key="5">
    <source>
        <dbReference type="ARBA" id="ARBA00023239"/>
    </source>
</evidence>